<dbReference type="OrthoDB" id="75801at2759"/>
<dbReference type="Gene3D" id="1.10.287.1490">
    <property type="match status" value="1"/>
</dbReference>
<name>A0A9P0HF26_NEZVI</name>
<evidence type="ECO:0000256" key="2">
    <source>
        <dbReference type="SAM" id="MobiDB-lite"/>
    </source>
</evidence>
<dbReference type="Proteomes" id="UP001152798">
    <property type="component" value="Chromosome 4"/>
</dbReference>
<feature type="compositionally biased region" description="Polar residues" evidence="2">
    <location>
        <begin position="1000"/>
        <end position="1028"/>
    </location>
</feature>
<evidence type="ECO:0000313" key="4">
    <source>
        <dbReference type="Proteomes" id="UP001152798"/>
    </source>
</evidence>
<evidence type="ECO:0000256" key="1">
    <source>
        <dbReference type="SAM" id="Coils"/>
    </source>
</evidence>
<feature type="region of interest" description="Disordered" evidence="2">
    <location>
        <begin position="255"/>
        <end position="479"/>
    </location>
</feature>
<feature type="compositionally biased region" description="Basic and acidic residues" evidence="2">
    <location>
        <begin position="111"/>
        <end position="120"/>
    </location>
</feature>
<evidence type="ECO:0000313" key="3">
    <source>
        <dbReference type="EMBL" id="CAH1400687.1"/>
    </source>
</evidence>
<organism evidence="3 4">
    <name type="scientific">Nezara viridula</name>
    <name type="common">Southern green stink bug</name>
    <name type="synonym">Cimex viridulus</name>
    <dbReference type="NCBI Taxonomy" id="85310"/>
    <lineage>
        <taxon>Eukaryota</taxon>
        <taxon>Metazoa</taxon>
        <taxon>Ecdysozoa</taxon>
        <taxon>Arthropoda</taxon>
        <taxon>Hexapoda</taxon>
        <taxon>Insecta</taxon>
        <taxon>Pterygota</taxon>
        <taxon>Neoptera</taxon>
        <taxon>Paraneoptera</taxon>
        <taxon>Hemiptera</taxon>
        <taxon>Heteroptera</taxon>
        <taxon>Panheteroptera</taxon>
        <taxon>Pentatomomorpha</taxon>
        <taxon>Pentatomoidea</taxon>
        <taxon>Pentatomidae</taxon>
        <taxon>Pentatominae</taxon>
        <taxon>Nezara</taxon>
    </lineage>
</organism>
<feature type="compositionally biased region" description="Acidic residues" evidence="2">
    <location>
        <begin position="354"/>
        <end position="392"/>
    </location>
</feature>
<protein>
    <submittedName>
        <fullName evidence="3">Uncharacterized protein</fullName>
    </submittedName>
</protein>
<gene>
    <name evidence="3" type="ORF">NEZAVI_LOCUS9873</name>
</gene>
<feature type="compositionally biased region" description="Polar residues" evidence="2">
    <location>
        <begin position="1103"/>
        <end position="1115"/>
    </location>
</feature>
<reference evidence="3" key="1">
    <citation type="submission" date="2022-01" db="EMBL/GenBank/DDBJ databases">
        <authorList>
            <person name="King R."/>
        </authorList>
    </citation>
    <scope>NUCLEOTIDE SEQUENCE</scope>
</reference>
<dbReference type="EMBL" id="OV725080">
    <property type="protein sequence ID" value="CAH1400687.1"/>
    <property type="molecule type" value="Genomic_DNA"/>
</dbReference>
<feature type="compositionally biased region" description="Basic residues" evidence="2">
    <location>
        <begin position="1"/>
        <end position="17"/>
    </location>
</feature>
<keyword evidence="4" id="KW-1185">Reference proteome</keyword>
<feature type="coiled-coil region" evidence="1">
    <location>
        <begin position="931"/>
        <end position="973"/>
    </location>
</feature>
<accession>A0A9P0HF26</accession>
<feature type="coiled-coil region" evidence="1">
    <location>
        <begin position="880"/>
        <end position="907"/>
    </location>
</feature>
<feature type="region of interest" description="Disordered" evidence="2">
    <location>
        <begin position="96"/>
        <end position="124"/>
    </location>
</feature>
<feature type="compositionally biased region" description="Basic and acidic residues" evidence="2">
    <location>
        <begin position="331"/>
        <end position="347"/>
    </location>
</feature>
<feature type="compositionally biased region" description="Acidic residues" evidence="2">
    <location>
        <begin position="451"/>
        <end position="471"/>
    </location>
</feature>
<feature type="compositionally biased region" description="Basic and acidic residues" evidence="2">
    <location>
        <begin position="399"/>
        <end position="410"/>
    </location>
</feature>
<feature type="region of interest" description="Disordered" evidence="2">
    <location>
        <begin position="987"/>
        <end position="1029"/>
    </location>
</feature>
<feature type="region of interest" description="Disordered" evidence="2">
    <location>
        <begin position="1072"/>
        <end position="1124"/>
    </location>
</feature>
<feature type="compositionally biased region" description="Polar residues" evidence="2">
    <location>
        <begin position="45"/>
        <end position="63"/>
    </location>
</feature>
<keyword evidence="1" id="KW-0175">Coiled coil</keyword>
<sequence>MFNFFKRKKDKKKRGGRKERGQEVGVTARRGDVQFATPAPVVSGESASADQSGQNSGSESPQVMGNDISKPISTLQGLPEMPFIEIDPVERVNKLPTEEDVNKAPHITPETQKKEQEMKNLNELSQLQSPYLVKRVSDLENMEKPVIKNFENSAESVEEKYVICDEPLPANETVEEKSVTGDDASLARKKGSVASCEEYSSGEGEPVGTGDDREMYRVSQGGALSCGEVYDRLKSSSEGDVYSLKKGCEIVKGTLPCTDEQVEESGESSEGELSESEQSESDNIIKNDSGCWDQRESSLNLNENESQASQVTSPYSHSGIVEHPKGKKRVKWADIDGKRKLTDEREGSIISSEESSEEEESDDEEPEKEKEEDEEDESEDEEEDDSEEEEESNNLIKVKIIDKTVKDIHTGPESASSSEEESEEEHEGITSFNEVMEQPIAENITDHNKEEDSEDESEESSAEESGNEDELKDDKNPLKIDIAEMQNRIADLQRDISLKASNIDRLQVELDAACNESEMVRKRFKRLEADLDLYKETNRQLEERINVSATKVVEKEVKNSKKLEEAERRIKELEAELAQVKSELSSLQSSYKKLEADRDMEVQIIQKALEKALTDQEEMESKYEKEFENLRTLNSSREVQMLEDFEWKLREVQKACKKKMQDLETVTDKKSSELAEKLATAQANLEQISHLKLCEIELNQLKQTSSEQRKNLRLTNRKLEELQVSEKILQEEVHTLRASLDKEKNHVATLQALHREELIDKDRRAKLKLEIQINQLATEWEERLRRENFKVKTDTERTLREEKNTAVELVKKMKDQEITQLKQTWEKKSQDLKKEIENYKKKISEMEDLKKIDFDKIQTNADREIFDLRRKMDKLDMSYQEKIEKIQEQHEKEMAALKEECDRRVQQSEANLQLQVGNSRTTIELVKQQLQNETQLKLEHLEREYENKLQQQWERLNHEKEEALEKMEQSQKQSLELLYMEIEKMKKHSKTDLEGKKKNQPSNQSPRMSSSQKKNSNDVSHSRNSISTRLDVAEVAEEIRTQGKEEVLQKSIEQLTKQLNAGKMEIEKLRQQLESRESARQQRTPPQPLPNPRRNRKPRDVANLTTLGTSDNQLPRSDEACMYL</sequence>
<feature type="region of interest" description="Disordered" evidence="2">
    <location>
        <begin position="1"/>
        <end position="76"/>
    </location>
</feature>
<feature type="compositionally biased region" description="Polar residues" evidence="2">
    <location>
        <begin position="297"/>
        <end position="316"/>
    </location>
</feature>
<proteinExistence type="predicted"/>
<feature type="region of interest" description="Disordered" evidence="2">
    <location>
        <begin position="173"/>
        <end position="215"/>
    </location>
</feature>
<feature type="compositionally biased region" description="Acidic residues" evidence="2">
    <location>
        <begin position="260"/>
        <end position="280"/>
    </location>
</feature>
<dbReference type="AlphaFoldDB" id="A0A9P0HF26"/>